<dbReference type="InterPro" id="IPR033749">
    <property type="entry name" value="Polyprenyl_synt_CS"/>
</dbReference>
<dbReference type="EMBL" id="BAAAHU010000046">
    <property type="protein sequence ID" value="GAA1013498.1"/>
    <property type="molecule type" value="Genomic_DNA"/>
</dbReference>
<sequence length="442" mass="46185">MHSTQAKGHRPEDPPPVPDRSVRLLSERPPCRGGPADEGLDGCSAPAADADAVDAHTVDADVARAVERQLDTLLAERVARAGDLDPGFARELAEPVSRFTRHGGKRIRPRFLWWTLRACDGGDGPRVTAALRIGAALELLQTCALVHDDVMDGARTRRGRPALHVEAAARGPADGTRPARDFGAAVAILAGDLALVWADDVVAETALPPAVAGTVRGLWRSLRTEMVAGQYLDLHGQAMSLCSPARALRAACLKSARYSVERPMALGAALAGADDATLRALCSAGRCVGTAFQLRDDLDDVFADPRRTGKPGGGDIRAGKPTYLVAVARTAAEAAGDRRALRVLDDCVGRADLGEEDLDRVREVLIATGARSTVETRIGRLTAHGLRRLAAVPLEPYAAGRLADLMRAVSGADPGGGPDPARCGDGAAPGSRRAGDGGVSGR</sequence>
<evidence type="ECO:0000256" key="7">
    <source>
        <dbReference type="SAM" id="MobiDB-lite"/>
    </source>
</evidence>
<feature type="region of interest" description="Disordered" evidence="7">
    <location>
        <begin position="1"/>
        <end position="41"/>
    </location>
</feature>
<evidence type="ECO:0000313" key="9">
    <source>
        <dbReference type="Proteomes" id="UP001501072"/>
    </source>
</evidence>
<comment type="similarity">
    <text evidence="2 6">Belongs to the FPP/GGPP synthase family.</text>
</comment>
<comment type="cofactor">
    <cofactor evidence="1">
        <name>Mg(2+)</name>
        <dbReference type="ChEBI" id="CHEBI:18420"/>
    </cofactor>
</comment>
<dbReference type="SFLD" id="SFLDS00005">
    <property type="entry name" value="Isoprenoid_Synthase_Type_I"/>
    <property type="match status" value="1"/>
</dbReference>
<keyword evidence="4" id="KW-0479">Metal-binding</keyword>
<keyword evidence="5" id="KW-0460">Magnesium</keyword>
<feature type="compositionally biased region" description="Low complexity" evidence="7">
    <location>
        <begin position="419"/>
        <end position="430"/>
    </location>
</feature>
<name>A0ABN1T2T2_9ACTN</name>
<dbReference type="Proteomes" id="UP001501072">
    <property type="component" value="Unassembled WGS sequence"/>
</dbReference>
<comment type="caution">
    <text evidence="8">The sequence shown here is derived from an EMBL/GenBank/DDBJ whole genome shotgun (WGS) entry which is preliminary data.</text>
</comment>
<evidence type="ECO:0000256" key="2">
    <source>
        <dbReference type="ARBA" id="ARBA00006706"/>
    </source>
</evidence>
<dbReference type="Pfam" id="PF00348">
    <property type="entry name" value="polyprenyl_synt"/>
    <property type="match status" value="1"/>
</dbReference>
<dbReference type="InterPro" id="IPR000092">
    <property type="entry name" value="Polyprenyl_synt"/>
</dbReference>
<dbReference type="PROSITE" id="PS00444">
    <property type="entry name" value="POLYPRENYL_SYNTHASE_2"/>
    <property type="match status" value="1"/>
</dbReference>
<evidence type="ECO:0000256" key="3">
    <source>
        <dbReference type="ARBA" id="ARBA00022679"/>
    </source>
</evidence>
<gene>
    <name evidence="8" type="ORF">GCM10009564_40340</name>
</gene>
<keyword evidence="3 6" id="KW-0808">Transferase</keyword>
<feature type="region of interest" description="Disordered" evidence="7">
    <location>
        <begin position="410"/>
        <end position="442"/>
    </location>
</feature>
<dbReference type="SUPFAM" id="SSF48576">
    <property type="entry name" value="Terpenoid synthases"/>
    <property type="match status" value="1"/>
</dbReference>
<proteinExistence type="inferred from homology"/>
<dbReference type="PANTHER" id="PTHR12001:SF85">
    <property type="entry name" value="SHORT CHAIN ISOPRENYL DIPHOSPHATE SYNTHASE"/>
    <property type="match status" value="1"/>
</dbReference>
<reference evidence="8 9" key="1">
    <citation type="journal article" date="2019" name="Int. J. Syst. Evol. Microbiol.">
        <title>The Global Catalogue of Microorganisms (GCM) 10K type strain sequencing project: providing services to taxonomists for standard genome sequencing and annotation.</title>
        <authorList>
            <consortium name="The Broad Institute Genomics Platform"/>
            <consortium name="The Broad Institute Genome Sequencing Center for Infectious Disease"/>
            <person name="Wu L."/>
            <person name="Ma J."/>
        </authorList>
    </citation>
    <scope>NUCLEOTIDE SEQUENCE [LARGE SCALE GENOMIC DNA]</scope>
    <source>
        <strain evidence="8 9">JCM 11269</strain>
    </source>
</reference>
<evidence type="ECO:0000313" key="8">
    <source>
        <dbReference type="EMBL" id="GAA1013498.1"/>
    </source>
</evidence>
<keyword evidence="9" id="KW-1185">Reference proteome</keyword>
<feature type="compositionally biased region" description="Basic and acidic residues" evidence="7">
    <location>
        <begin position="20"/>
        <end position="30"/>
    </location>
</feature>
<accession>A0ABN1T2T2</accession>
<dbReference type="PROSITE" id="PS00723">
    <property type="entry name" value="POLYPRENYL_SYNTHASE_1"/>
    <property type="match status" value="1"/>
</dbReference>
<dbReference type="PANTHER" id="PTHR12001">
    <property type="entry name" value="GERANYLGERANYL PYROPHOSPHATE SYNTHASE"/>
    <property type="match status" value="1"/>
</dbReference>
<evidence type="ECO:0000256" key="6">
    <source>
        <dbReference type="RuleBase" id="RU004466"/>
    </source>
</evidence>
<protein>
    <submittedName>
        <fullName evidence="8">Polyprenyl synthetase family protein</fullName>
    </submittedName>
</protein>
<dbReference type="RefSeq" id="WP_346073710.1">
    <property type="nucleotide sequence ID" value="NZ_BAAAHU010000046.1"/>
</dbReference>
<evidence type="ECO:0000256" key="4">
    <source>
        <dbReference type="ARBA" id="ARBA00022723"/>
    </source>
</evidence>
<organism evidence="8 9">
    <name type="scientific">Streptomyces thermogriseus</name>
    <dbReference type="NCBI Taxonomy" id="75292"/>
    <lineage>
        <taxon>Bacteria</taxon>
        <taxon>Bacillati</taxon>
        <taxon>Actinomycetota</taxon>
        <taxon>Actinomycetes</taxon>
        <taxon>Kitasatosporales</taxon>
        <taxon>Streptomycetaceae</taxon>
        <taxon>Streptomyces</taxon>
    </lineage>
</organism>
<evidence type="ECO:0000256" key="5">
    <source>
        <dbReference type="ARBA" id="ARBA00022842"/>
    </source>
</evidence>
<dbReference type="InterPro" id="IPR008949">
    <property type="entry name" value="Isoprenoid_synthase_dom_sf"/>
</dbReference>
<dbReference type="Gene3D" id="1.10.600.10">
    <property type="entry name" value="Farnesyl Diphosphate Synthase"/>
    <property type="match status" value="1"/>
</dbReference>
<dbReference type="CDD" id="cd00685">
    <property type="entry name" value="Trans_IPPS_HT"/>
    <property type="match status" value="1"/>
</dbReference>
<evidence type="ECO:0000256" key="1">
    <source>
        <dbReference type="ARBA" id="ARBA00001946"/>
    </source>
</evidence>